<gene>
    <name evidence="11" type="ORF">G5714_001705</name>
</gene>
<dbReference type="InterPro" id="IPR006187">
    <property type="entry name" value="Claudin"/>
</dbReference>
<organism evidence="11 12">
    <name type="scientific">Onychostoma macrolepis</name>
    <dbReference type="NCBI Taxonomy" id="369639"/>
    <lineage>
        <taxon>Eukaryota</taxon>
        <taxon>Metazoa</taxon>
        <taxon>Chordata</taxon>
        <taxon>Craniata</taxon>
        <taxon>Vertebrata</taxon>
        <taxon>Euteleostomi</taxon>
        <taxon>Actinopterygii</taxon>
        <taxon>Neopterygii</taxon>
        <taxon>Teleostei</taxon>
        <taxon>Ostariophysi</taxon>
        <taxon>Cypriniformes</taxon>
        <taxon>Cyprinidae</taxon>
        <taxon>Acrossocheilinae</taxon>
        <taxon>Onychostoma</taxon>
    </lineage>
</organism>
<keyword evidence="12" id="KW-1185">Reference proteome</keyword>
<evidence type="ECO:0000256" key="5">
    <source>
        <dbReference type="ARBA" id="ARBA00022475"/>
    </source>
</evidence>
<feature type="transmembrane region" description="Helical" evidence="10">
    <location>
        <begin position="120"/>
        <end position="143"/>
    </location>
</feature>
<feature type="transmembrane region" description="Helical" evidence="10">
    <location>
        <begin position="84"/>
        <end position="108"/>
    </location>
</feature>
<dbReference type="Gene3D" id="1.20.140.150">
    <property type="match status" value="1"/>
</dbReference>
<accession>A0A7J6DCZ7</accession>
<evidence type="ECO:0000313" key="12">
    <source>
        <dbReference type="Proteomes" id="UP000579812"/>
    </source>
</evidence>
<comment type="subcellular location">
    <subcellularLocation>
        <location evidence="1">Cell junction</location>
        <location evidence="1">Tight junction</location>
    </subcellularLocation>
    <subcellularLocation>
        <location evidence="2">Cell membrane</location>
        <topology evidence="2">Multi-pass membrane protein</topology>
    </subcellularLocation>
</comment>
<name>A0A7J6DCZ7_9TELE</name>
<evidence type="ECO:0000256" key="6">
    <source>
        <dbReference type="ARBA" id="ARBA00022692"/>
    </source>
</evidence>
<keyword evidence="6 10" id="KW-0812">Transmembrane</keyword>
<sequence>MSTTALQTTGFVSGAIGTVGVLAATAMNVWCTEDQQEHEATSVHHYKSLWKDCEVSETGLAECQPLYSDLSTVSFSRILQAVRALMIIAILLGVIAVFIGFFCLKCFNMRSMDLLTKGKLVLSAGILFIIAGIFDISGSSVYADQMVPSFMMEYPAQYNQKQGEKGGNDCGNGMGMGLGAGMGMGETDSFASRYTFGPALYIAWVGGALLLLGGILTCIAFKTMQTNTDTRDGYIYNATAQRSGADEDCHLQRMRGEQQQI</sequence>
<protein>
    <recommendedName>
        <fullName evidence="13">Claudin</fullName>
    </recommendedName>
</protein>
<evidence type="ECO:0000256" key="7">
    <source>
        <dbReference type="ARBA" id="ARBA00022949"/>
    </source>
</evidence>
<keyword evidence="4" id="KW-0796">Tight junction</keyword>
<reference evidence="11 12" key="1">
    <citation type="submission" date="2020-04" db="EMBL/GenBank/DDBJ databases">
        <title>Chromosome-level genome assembly of a cyprinid fish Onychostoma macrolepis by integration of Nanopore Sequencing, Bionano and Hi-C technology.</title>
        <authorList>
            <person name="Wang D."/>
        </authorList>
    </citation>
    <scope>NUCLEOTIDE SEQUENCE [LARGE SCALE GENOMIC DNA]</scope>
    <source>
        <strain evidence="11">SWU-2019</strain>
        <tissue evidence="11">Muscle</tissue>
    </source>
</reference>
<dbReference type="PANTHER" id="PTHR12002">
    <property type="entry name" value="CLAUDIN"/>
    <property type="match status" value="1"/>
</dbReference>
<evidence type="ECO:0008006" key="13">
    <source>
        <dbReference type="Google" id="ProtNLM"/>
    </source>
</evidence>
<evidence type="ECO:0000256" key="3">
    <source>
        <dbReference type="ARBA" id="ARBA00008295"/>
    </source>
</evidence>
<dbReference type="InterPro" id="IPR004031">
    <property type="entry name" value="PMP22/EMP/MP20/Claudin"/>
</dbReference>
<evidence type="ECO:0000256" key="9">
    <source>
        <dbReference type="ARBA" id="ARBA00023136"/>
    </source>
</evidence>
<keyword evidence="9 10" id="KW-0472">Membrane</keyword>
<evidence type="ECO:0000256" key="4">
    <source>
        <dbReference type="ARBA" id="ARBA00022427"/>
    </source>
</evidence>
<dbReference type="Pfam" id="PF00822">
    <property type="entry name" value="PMP22_Claudin"/>
    <property type="match status" value="1"/>
</dbReference>
<dbReference type="OrthoDB" id="8795554at2759"/>
<evidence type="ECO:0000256" key="1">
    <source>
        <dbReference type="ARBA" id="ARBA00004435"/>
    </source>
</evidence>
<comment type="caution">
    <text evidence="11">The sequence shown here is derived from an EMBL/GenBank/DDBJ whole genome shotgun (WGS) entry which is preliminary data.</text>
</comment>
<dbReference type="GO" id="GO:0005198">
    <property type="term" value="F:structural molecule activity"/>
    <property type="evidence" value="ECO:0007669"/>
    <property type="project" value="InterPro"/>
</dbReference>
<keyword evidence="5" id="KW-1003">Cell membrane</keyword>
<dbReference type="PRINTS" id="PR01077">
    <property type="entry name" value="CLAUDIN"/>
</dbReference>
<evidence type="ECO:0000256" key="2">
    <source>
        <dbReference type="ARBA" id="ARBA00004651"/>
    </source>
</evidence>
<dbReference type="GO" id="GO:0005923">
    <property type="term" value="C:bicellular tight junction"/>
    <property type="evidence" value="ECO:0007669"/>
    <property type="project" value="UniProtKB-SubCell"/>
</dbReference>
<keyword evidence="8 10" id="KW-1133">Transmembrane helix</keyword>
<evidence type="ECO:0000313" key="11">
    <source>
        <dbReference type="EMBL" id="KAF4117152.1"/>
    </source>
</evidence>
<feature type="transmembrane region" description="Helical" evidence="10">
    <location>
        <begin position="199"/>
        <end position="221"/>
    </location>
</feature>
<dbReference type="AlphaFoldDB" id="A0A7J6DCZ7"/>
<evidence type="ECO:0000256" key="8">
    <source>
        <dbReference type="ARBA" id="ARBA00022989"/>
    </source>
</evidence>
<keyword evidence="7" id="KW-0965">Cell junction</keyword>
<dbReference type="EMBL" id="JAAMOB010000002">
    <property type="protein sequence ID" value="KAF4117152.1"/>
    <property type="molecule type" value="Genomic_DNA"/>
</dbReference>
<dbReference type="GO" id="GO:0005886">
    <property type="term" value="C:plasma membrane"/>
    <property type="evidence" value="ECO:0007669"/>
    <property type="project" value="UniProtKB-SubCell"/>
</dbReference>
<comment type="similarity">
    <text evidence="3">Belongs to the claudin family.</text>
</comment>
<dbReference type="Proteomes" id="UP000579812">
    <property type="component" value="Unassembled WGS sequence"/>
</dbReference>
<proteinExistence type="inferred from homology"/>
<evidence type="ECO:0000256" key="10">
    <source>
        <dbReference type="SAM" id="Phobius"/>
    </source>
</evidence>